<dbReference type="AlphaFoldDB" id="A0A401PC58"/>
<sequence length="80" mass="8683">MDDHRSDKIIAPGVKDDHRSDKIIVTGVTDDHRSDVTYRSDITGTTTQVKQDIAGAHSTDGIDVTYGWTWSGLLAADGLL</sequence>
<evidence type="ECO:0000313" key="1">
    <source>
        <dbReference type="EMBL" id="GCB70697.1"/>
    </source>
</evidence>
<evidence type="ECO:0000313" key="2">
    <source>
        <dbReference type="Proteomes" id="UP000288216"/>
    </source>
</evidence>
<name>A0A401PC58_SCYTO</name>
<protein>
    <submittedName>
        <fullName evidence="1">Uncharacterized protein</fullName>
    </submittedName>
</protein>
<comment type="caution">
    <text evidence="1">The sequence shown here is derived from an EMBL/GenBank/DDBJ whole genome shotgun (WGS) entry which is preliminary data.</text>
</comment>
<proteinExistence type="predicted"/>
<organism evidence="1 2">
    <name type="scientific">Scyliorhinus torazame</name>
    <name type="common">Cloudy catshark</name>
    <name type="synonym">Catulus torazame</name>
    <dbReference type="NCBI Taxonomy" id="75743"/>
    <lineage>
        <taxon>Eukaryota</taxon>
        <taxon>Metazoa</taxon>
        <taxon>Chordata</taxon>
        <taxon>Craniata</taxon>
        <taxon>Vertebrata</taxon>
        <taxon>Chondrichthyes</taxon>
        <taxon>Elasmobranchii</taxon>
        <taxon>Galeomorphii</taxon>
        <taxon>Galeoidea</taxon>
        <taxon>Carcharhiniformes</taxon>
        <taxon>Scyliorhinidae</taxon>
        <taxon>Scyliorhinus</taxon>
    </lineage>
</organism>
<keyword evidence="2" id="KW-1185">Reference proteome</keyword>
<gene>
    <name evidence="1" type="ORF">scyTo_0001346</name>
</gene>
<dbReference type="Proteomes" id="UP000288216">
    <property type="component" value="Unassembled WGS sequence"/>
</dbReference>
<dbReference type="EMBL" id="BFAA01000299">
    <property type="protein sequence ID" value="GCB70697.1"/>
    <property type="molecule type" value="Genomic_DNA"/>
</dbReference>
<reference evidence="1 2" key="1">
    <citation type="journal article" date="2018" name="Nat. Ecol. Evol.">
        <title>Shark genomes provide insights into elasmobranch evolution and the origin of vertebrates.</title>
        <authorList>
            <person name="Hara Y"/>
            <person name="Yamaguchi K"/>
            <person name="Onimaru K"/>
            <person name="Kadota M"/>
            <person name="Koyanagi M"/>
            <person name="Keeley SD"/>
            <person name="Tatsumi K"/>
            <person name="Tanaka K"/>
            <person name="Motone F"/>
            <person name="Kageyama Y"/>
            <person name="Nozu R"/>
            <person name="Adachi N"/>
            <person name="Nishimura O"/>
            <person name="Nakagawa R"/>
            <person name="Tanegashima C"/>
            <person name="Kiyatake I"/>
            <person name="Matsumoto R"/>
            <person name="Murakumo K"/>
            <person name="Nishida K"/>
            <person name="Terakita A"/>
            <person name="Kuratani S"/>
            <person name="Sato K"/>
            <person name="Hyodo S Kuraku.S."/>
        </authorList>
    </citation>
    <scope>NUCLEOTIDE SEQUENCE [LARGE SCALE GENOMIC DNA]</scope>
</reference>
<accession>A0A401PC58</accession>